<protein>
    <recommendedName>
        <fullName evidence="2">Ribbon-helix-helix protein CopG domain-containing protein</fullName>
    </recommendedName>
</protein>
<accession>A0A0F9CYZ0</accession>
<gene>
    <name evidence="1" type="ORF">LCGC14_2264540</name>
</gene>
<sequence>MESVRINVSIPKEIFVELSKEVESRKRSQFITEAIKRLVRKRRDERLAAEYEEAAPEIRRINKELEGAINDGLD</sequence>
<comment type="caution">
    <text evidence="1">The sequence shown here is derived from an EMBL/GenBank/DDBJ whole genome shotgun (WGS) entry which is preliminary data.</text>
</comment>
<reference evidence="1" key="1">
    <citation type="journal article" date="2015" name="Nature">
        <title>Complex archaea that bridge the gap between prokaryotes and eukaryotes.</title>
        <authorList>
            <person name="Spang A."/>
            <person name="Saw J.H."/>
            <person name="Jorgensen S.L."/>
            <person name="Zaremba-Niedzwiedzka K."/>
            <person name="Martijn J."/>
            <person name="Lind A.E."/>
            <person name="van Eijk R."/>
            <person name="Schleper C."/>
            <person name="Guy L."/>
            <person name="Ettema T.J."/>
        </authorList>
    </citation>
    <scope>NUCLEOTIDE SEQUENCE</scope>
</reference>
<evidence type="ECO:0000313" key="1">
    <source>
        <dbReference type="EMBL" id="KKL54524.1"/>
    </source>
</evidence>
<evidence type="ECO:0008006" key="2">
    <source>
        <dbReference type="Google" id="ProtNLM"/>
    </source>
</evidence>
<proteinExistence type="predicted"/>
<dbReference type="AlphaFoldDB" id="A0A0F9CYZ0"/>
<dbReference type="EMBL" id="LAZR01031168">
    <property type="protein sequence ID" value="KKL54524.1"/>
    <property type="molecule type" value="Genomic_DNA"/>
</dbReference>
<organism evidence="1">
    <name type="scientific">marine sediment metagenome</name>
    <dbReference type="NCBI Taxonomy" id="412755"/>
    <lineage>
        <taxon>unclassified sequences</taxon>
        <taxon>metagenomes</taxon>
        <taxon>ecological metagenomes</taxon>
    </lineage>
</organism>
<dbReference type="InterPro" id="IPR013321">
    <property type="entry name" value="Arc_rbn_hlx_hlx"/>
</dbReference>
<dbReference type="GO" id="GO:0006355">
    <property type="term" value="P:regulation of DNA-templated transcription"/>
    <property type="evidence" value="ECO:0007669"/>
    <property type="project" value="InterPro"/>
</dbReference>
<dbReference type="Gene3D" id="1.10.1220.10">
    <property type="entry name" value="Met repressor-like"/>
    <property type="match status" value="1"/>
</dbReference>
<name>A0A0F9CYZ0_9ZZZZ</name>